<feature type="compositionally biased region" description="Low complexity" evidence="1">
    <location>
        <begin position="613"/>
        <end position="625"/>
    </location>
</feature>
<dbReference type="InterPro" id="IPR006594">
    <property type="entry name" value="LisH"/>
</dbReference>
<name>A0A2R5GS82_9STRA</name>
<gene>
    <name evidence="2" type="ORF">FCC1311_069542</name>
</gene>
<feature type="region of interest" description="Disordered" evidence="1">
    <location>
        <begin position="495"/>
        <end position="642"/>
    </location>
</feature>
<reference evidence="2 3" key="1">
    <citation type="submission" date="2017-12" db="EMBL/GenBank/DDBJ databases">
        <title>Sequencing, de novo assembly and annotation of complete genome of a new Thraustochytrid species, strain FCC1311.</title>
        <authorList>
            <person name="Sedici K."/>
            <person name="Godart F."/>
            <person name="Aiese Cigliano R."/>
            <person name="Sanseverino W."/>
            <person name="Barakat M."/>
            <person name="Ortet P."/>
            <person name="Marechal E."/>
            <person name="Cagnac O."/>
            <person name="Amato A."/>
        </authorList>
    </citation>
    <scope>NUCLEOTIDE SEQUENCE [LARGE SCALE GENOMIC DNA]</scope>
</reference>
<evidence type="ECO:0000256" key="1">
    <source>
        <dbReference type="SAM" id="MobiDB-lite"/>
    </source>
</evidence>
<accession>A0A2R5GS82</accession>
<keyword evidence="3" id="KW-1185">Reference proteome</keyword>
<comment type="caution">
    <text evidence="2">The sequence shown here is derived from an EMBL/GenBank/DDBJ whole genome shotgun (WGS) entry which is preliminary data.</text>
</comment>
<feature type="compositionally biased region" description="Basic and acidic residues" evidence="1">
    <location>
        <begin position="338"/>
        <end position="349"/>
    </location>
</feature>
<dbReference type="InParanoid" id="A0A2R5GS82"/>
<feature type="compositionally biased region" description="Low complexity" evidence="1">
    <location>
        <begin position="298"/>
        <end position="324"/>
    </location>
</feature>
<sequence length="658" mass="68692">MPGGTSEDEVAPHEVVLIMLHYLRSKGLKSSFSALLAEAKQQWTIVEPRPGSLRDLGAILQDYLRLRAEKLHNTIALKDSGLHNETLDFMEKISVLVQDYTAIKERALERVSSSEFSERRVRISGSSDPSKSNEIDGPGLPPRVSTGSSASSGYPGKKKIAGLHNGRIPSSHSGGSSGPKSSSASHSHPIGSMSNHLKQRGNNSNNNTYTGVSSSNAHSHPLNEGESFDSLGHSFNGPMGGHQTSAGKIGSSKTSSSKAGSNSESTSGHRKVANGKSSSSSSSNATDNNLRRQRAHESNAGAGSSSRSQSRSPTPSMTSGTTTPRRSRSGRQIRPPHIHGDSPEVDSRRSPTMLQHDGAHAASSSTKNMHLNDSLTFSNMSFSNASPIEKDSSRIRMTPLHDHDISLGPLEAATGSPIFPFDLDAGVRPSRTAIPPGGDESLGSILDANSLLGRSNISQMLRDDSSFNTNLHGSDTLQGSTPLSVSDALRAARAGLSSSMRSNGTPPKASSSFISDSSKTLDGSKSNMLPPSSFHGLGHGNNNTSDAIMGADGGASNSAQSQSGSTTNGRRKRRITPSCISPSVTSPPPSGSSSETTTSSSSASGTAKRRKTSSSSSAFRSPTARSRTKAQQACGSASGDSKLGVDAVDSFLSKVAYN</sequence>
<dbReference type="AlphaFoldDB" id="A0A2R5GS82"/>
<feature type="compositionally biased region" description="Low complexity" evidence="1">
    <location>
        <begin position="244"/>
        <end position="266"/>
    </location>
</feature>
<feature type="compositionally biased region" description="Polar residues" evidence="1">
    <location>
        <begin position="200"/>
        <end position="218"/>
    </location>
</feature>
<dbReference type="PROSITE" id="PS50896">
    <property type="entry name" value="LISH"/>
    <property type="match status" value="1"/>
</dbReference>
<dbReference type="EMBL" id="BEYU01000083">
    <property type="protein sequence ID" value="GBG30734.1"/>
    <property type="molecule type" value="Genomic_DNA"/>
</dbReference>
<feature type="region of interest" description="Disordered" evidence="1">
    <location>
        <begin position="114"/>
        <end position="367"/>
    </location>
</feature>
<proteinExistence type="predicted"/>
<protein>
    <submittedName>
        <fullName evidence="2">Uncharacterized protein</fullName>
    </submittedName>
</protein>
<feature type="compositionally biased region" description="Basic residues" evidence="1">
    <location>
        <begin position="325"/>
        <end position="337"/>
    </location>
</feature>
<organism evidence="2 3">
    <name type="scientific">Hondaea fermentalgiana</name>
    <dbReference type="NCBI Taxonomy" id="2315210"/>
    <lineage>
        <taxon>Eukaryota</taxon>
        <taxon>Sar</taxon>
        <taxon>Stramenopiles</taxon>
        <taxon>Bigyra</taxon>
        <taxon>Labyrinthulomycetes</taxon>
        <taxon>Thraustochytrida</taxon>
        <taxon>Thraustochytriidae</taxon>
        <taxon>Hondaea</taxon>
    </lineage>
</organism>
<feature type="compositionally biased region" description="Low complexity" evidence="1">
    <location>
        <begin position="554"/>
        <end position="568"/>
    </location>
</feature>
<dbReference type="Proteomes" id="UP000241890">
    <property type="component" value="Unassembled WGS sequence"/>
</dbReference>
<evidence type="ECO:0000313" key="3">
    <source>
        <dbReference type="Proteomes" id="UP000241890"/>
    </source>
</evidence>
<feature type="compositionally biased region" description="Low complexity" evidence="1">
    <location>
        <begin position="591"/>
        <end position="606"/>
    </location>
</feature>
<feature type="compositionally biased region" description="Low complexity" evidence="1">
    <location>
        <begin position="169"/>
        <end position="194"/>
    </location>
</feature>
<feature type="compositionally biased region" description="Polar residues" evidence="1">
    <location>
        <begin position="520"/>
        <end position="530"/>
    </location>
</feature>
<evidence type="ECO:0000313" key="2">
    <source>
        <dbReference type="EMBL" id="GBG30734.1"/>
    </source>
</evidence>
<feature type="compositionally biased region" description="Polar residues" evidence="1">
    <location>
        <begin position="629"/>
        <end position="639"/>
    </location>
</feature>